<protein>
    <submittedName>
        <fullName evidence="2">Uncharacterized protein</fullName>
    </submittedName>
</protein>
<dbReference type="Proteomes" id="UP001153269">
    <property type="component" value="Unassembled WGS sequence"/>
</dbReference>
<sequence length="110" mass="11593">MPSISPDEVNESERHAAPPLTSETLLPTPPVAFIGIVLSLGVTVTLRHYWSAPLCVSNGAPLPASCDVTGSAVHGECGAILFCPQTCSWCVPLRPPSHCSRRVLCEVSCP</sequence>
<evidence type="ECO:0000313" key="2">
    <source>
        <dbReference type="EMBL" id="CAB1433218.1"/>
    </source>
</evidence>
<evidence type="ECO:0000256" key="1">
    <source>
        <dbReference type="SAM" id="MobiDB-lite"/>
    </source>
</evidence>
<gene>
    <name evidence="2" type="ORF">PLEPLA_LOCUS21307</name>
</gene>
<dbReference type="EMBL" id="CADEAL010001535">
    <property type="protein sequence ID" value="CAB1433218.1"/>
    <property type="molecule type" value="Genomic_DNA"/>
</dbReference>
<comment type="caution">
    <text evidence="2">The sequence shown here is derived from an EMBL/GenBank/DDBJ whole genome shotgun (WGS) entry which is preliminary data.</text>
</comment>
<reference evidence="2" key="1">
    <citation type="submission" date="2020-03" db="EMBL/GenBank/DDBJ databases">
        <authorList>
            <person name="Weist P."/>
        </authorList>
    </citation>
    <scope>NUCLEOTIDE SEQUENCE</scope>
</reference>
<evidence type="ECO:0000313" key="3">
    <source>
        <dbReference type="Proteomes" id="UP001153269"/>
    </source>
</evidence>
<dbReference type="AlphaFoldDB" id="A0A9N7YPL6"/>
<feature type="region of interest" description="Disordered" evidence="1">
    <location>
        <begin position="1"/>
        <end position="26"/>
    </location>
</feature>
<name>A0A9N7YPL6_PLEPL</name>
<proteinExistence type="predicted"/>
<keyword evidence="3" id="KW-1185">Reference proteome</keyword>
<organism evidence="2 3">
    <name type="scientific">Pleuronectes platessa</name>
    <name type="common">European plaice</name>
    <dbReference type="NCBI Taxonomy" id="8262"/>
    <lineage>
        <taxon>Eukaryota</taxon>
        <taxon>Metazoa</taxon>
        <taxon>Chordata</taxon>
        <taxon>Craniata</taxon>
        <taxon>Vertebrata</taxon>
        <taxon>Euteleostomi</taxon>
        <taxon>Actinopterygii</taxon>
        <taxon>Neopterygii</taxon>
        <taxon>Teleostei</taxon>
        <taxon>Neoteleostei</taxon>
        <taxon>Acanthomorphata</taxon>
        <taxon>Carangaria</taxon>
        <taxon>Pleuronectiformes</taxon>
        <taxon>Pleuronectoidei</taxon>
        <taxon>Pleuronectidae</taxon>
        <taxon>Pleuronectes</taxon>
    </lineage>
</organism>
<accession>A0A9N7YPL6</accession>